<organism evidence="2">
    <name type="scientific">uncultured Solirubrobacteraceae bacterium</name>
    <dbReference type="NCBI Taxonomy" id="1162706"/>
    <lineage>
        <taxon>Bacteria</taxon>
        <taxon>Bacillati</taxon>
        <taxon>Actinomycetota</taxon>
        <taxon>Thermoleophilia</taxon>
        <taxon>Solirubrobacterales</taxon>
        <taxon>Solirubrobacteraceae</taxon>
        <taxon>environmental samples</taxon>
    </lineage>
</organism>
<feature type="compositionally biased region" description="Basic residues" evidence="1">
    <location>
        <begin position="325"/>
        <end position="335"/>
    </location>
</feature>
<feature type="compositionally biased region" description="Basic and acidic residues" evidence="1">
    <location>
        <begin position="51"/>
        <end position="69"/>
    </location>
</feature>
<feature type="compositionally biased region" description="Basic and acidic residues" evidence="1">
    <location>
        <begin position="264"/>
        <end position="285"/>
    </location>
</feature>
<feature type="region of interest" description="Disordered" evidence="1">
    <location>
        <begin position="1"/>
        <end position="84"/>
    </location>
</feature>
<name>A0A6J4S4U6_9ACTN</name>
<feature type="compositionally biased region" description="Basic residues" evidence="1">
    <location>
        <begin position="292"/>
        <end position="317"/>
    </location>
</feature>
<feature type="compositionally biased region" description="Basic residues" evidence="1">
    <location>
        <begin position="16"/>
        <end position="48"/>
    </location>
</feature>
<feature type="compositionally biased region" description="Basic residues" evidence="1">
    <location>
        <begin position="140"/>
        <end position="153"/>
    </location>
</feature>
<feature type="region of interest" description="Disordered" evidence="1">
    <location>
        <begin position="109"/>
        <end position="338"/>
    </location>
</feature>
<evidence type="ECO:0000313" key="2">
    <source>
        <dbReference type="EMBL" id="CAA9485293.1"/>
    </source>
</evidence>
<gene>
    <name evidence="2" type="ORF">AVDCRST_MAG30-1051</name>
</gene>
<protein>
    <submittedName>
        <fullName evidence="2">Uncharacterized protein</fullName>
    </submittedName>
</protein>
<feature type="non-terminal residue" evidence="2">
    <location>
        <position position="1"/>
    </location>
</feature>
<evidence type="ECO:0000256" key="1">
    <source>
        <dbReference type="SAM" id="MobiDB-lite"/>
    </source>
</evidence>
<reference evidence="2" key="1">
    <citation type="submission" date="2020-02" db="EMBL/GenBank/DDBJ databases">
        <authorList>
            <person name="Meier V. D."/>
        </authorList>
    </citation>
    <scope>NUCLEOTIDE SEQUENCE</scope>
    <source>
        <strain evidence="2">AVDCRST_MAG30</strain>
    </source>
</reference>
<feature type="compositionally biased region" description="Basic residues" evidence="1">
    <location>
        <begin position="72"/>
        <end position="84"/>
    </location>
</feature>
<proteinExistence type="predicted"/>
<accession>A0A6J4S4U6</accession>
<sequence>AQAPAPRDLARDPRSRSRRAGAAARRHPGRERSHQRPRRSGRLQRPGRGRLPADGRPRRRGDHAADRAPGRAVRRRPRDGRRRARRRHVLAVRLLDRRSLEWRGLPVARGRPRVGQGAGDSRGHAAGRLGLRPLDVARPGRLRPARPSPRRRGPGSAEVAGPRRTAPAATRGGAQALSLPERMQGGEVQRRPAGHGPRRAPRDLPVVRPGAGGPRPRRVGGPRRPAVDGPQFARGRGLRGGGLHGQRGLRDPARPHRGRLPGLVRRDRDGVLQEPDLRCPIRRADAPGSGGRRARDRPRARARRRLPLRAPRPHPARRGAPDVRRSRRALRARARRGPEALRLPSAAELTRLL</sequence>
<dbReference type="EMBL" id="CADCVS010000170">
    <property type="protein sequence ID" value="CAA9485293.1"/>
    <property type="molecule type" value="Genomic_DNA"/>
</dbReference>
<dbReference type="AlphaFoldDB" id="A0A6J4S4U6"/>
<feature type="non-terminal residue" evidence="2">
    <location>
        <position position="353"/>
    </location>
</feature>
<feature type="compositionally biased region" description="Low complexity" evidence="1">
    <location>
        <begin position="154"/>
        <end position="174"/>
    </location>
</feature>